<dbReference type="InterPro" id="IPR026444">
    <property type="entry name" value="Secre_tail"/>
</dbReference>
<keyword evidence="5" id="KW-1185">Reference proteome</keyword>
<evidence type="ECO:0000313" key="4">
    <source>
        <dbReference type="EMBL" id="MBO3269994.1"/>
    </source>
</evidence>
<dbReference type="EMBL" id="JAGETX010000002">
    <property type="protein sequence ID" value="MBO3269994.1"/>
    <property type="molecule type" value="Genomic_DNA"/>
</dbReference>
<dbReference type="PANTHER" id="PTHR44103">
    <property type="entry name" value="PROPROTEIN CONVERTASE P"/>
    <property type="match status" value="1"/>
</dbReference>
<reference evidence="4 5" key="1">
    <citation type="submission" date="2021-03" db="EMBL/GenBank/DDBJ databases">
        <authorList>
            <person name="Kim M.K."/>
        </authorList>
    </citation>
    <scope>NUCLEOTIDE SEQUENCE [LARGE SCALE GENOMIC DNA]</scope>
    <source>
        <strain evidence="4 5">BT507</strain>
    </source>
</reference>
<feature type="signal peptide" evidence="2">
    <location>
        <begin position="1"/>
        <end position="19"/>
    </location>
</feature>
<evidence type="ECO:0000313" key="5">
    <source>
        <dbReference type="Proteomes" id="UP000670527"/>
    </source>
</evidence>
<dbReference type="InterPro" id="IPR028994">
    <property type="entry name" value="Integrin_alpha_N"/>
</dbReference>
<dbReference type="NCBIfam" id="TIGR04183">
    <property type="entry name" value="Por_Secre_tail"/>
    <property type="match status" value="1"/>
</dbReference>
<evidence type="ECO:0000256" key="2">
    <source>
        <dbReference type="SAM" id="SignalP"/>
    </source>
</evidence>
<feature type="domain" description="Secretion system C-terminal sorting" evidence="3">
    <location>
        <begin position="696"/>
        <end position="764"/>
    </location>
</feature>
<dbReference type="Gene3D" id="2.130.10.130">
    <property type="entry name" value="Integrin alpha, N-terminal"/>
    <property type="match status" value="2"/>
</dbReference>
<protein>
    <submittedName>
        <fullName evidence="4">T9SS type A sorting domain-containing protein</fullName>
    </submittedName>
</protein>
<dbReference type="InterPro" id="IPR013517">
    <property type="entry name" value="FG-GAP"/>
</dbReference>
<dbReference type="Proteomes" id="UP000670527">
    <property type="component" value="Unassembled WGS sequence"/>
</dbReference>
<evidence type="ECO:0000259" key="3">
    <source>
        <dbReference type="Pfam" id="PF18962"/>
    </source>
</evidence>
<dbReference type="PANTHER" id="PTHR44103:SF1">
    <property type="entry name" value="PROPROTEIN CONVERTASE P"/>
    <property type="match status" value="1"/>
</dbReference>
<dbReference type="Pfam" id="PF18962">
    <property type="entry name" value="Por_Secre_tail"/>
    <property type="match status" value="1"/>
</dbReference>
<dbReference type="Pfam" id="PF13517">
    <property type="entry name" value="FG-GAP_3"/>
    <property type="match status" value="2"/>
</dbReference>
<dbReference type="SUPFAM" id="SSF69318">
    <property type="entry name" value="Integrin alpha N-terminal domain"/>
    <property type="match status" value="1"/>
</dbReference>
<evidence type="ECO:0000256" key="1">
    <source>
        <dbReference type="ARBA" id="ARBA00022729"/>
    </source>
</evidence>
<keyword evidence="1 2" id="KW-0732">Signal</keyword>
<feature type="chain" id="PRO_5046976127" evidence="2">
    <location>
        <begin position="20"/>
        <end position="766"/>
    </location>
</feature>
<comment type="caution">
    <text evidence="4">The sequence shown here is derived from an EMBL/GenBank/DDBJ whole genome shotgun (WGS) entry which is preliminary data.</text>
</comment>
<accession>A0ABS3T8M4</accession>
<dbReference type="RefSeq" id="WP_208306629.1">
    <property type="nucleotide sequence ID" value="NZ_JAGETX010000002.1"/>
</dbReference>
<organism evidence="4 5">
    <name type="scientific">Hymenobacter defluvii</name>
    <dbReference type="NCBI Taxonomy" id="2054411"/>
    <lineage>
        <taxon>Bacteria</taxon>
        <taxon>Pseudomonadati</taxon>
        <taxon>Bacteroidota</taxon>
        <taxon>Cytophagia</taxon>
        <taxon>Cytophagales</taxon>
        <taxon>Hymenobacteraceae</taxon>
        <taxon>Hymenobacter</taxon>
    </lineage>
</organism>
<name>A0ABS3T8M4_9BACT</name>
<gene>
    <name evidence="4" type="ORF">J4D97_04970</name>
</gene>
<proteinExistence type="predicted"/>
<sequence>MNRFILFLFGIAGPLVAAAQTSVPFGLVSRPDLVKVVHGTETLPNPWAGGLNSPQFSAIDLNDDQQQDLYLFDRVANRSLTFLNVASPNGGRMYRYAPEYEALFPSTLLNWALLRDYDCDGRPDLFTLAGGDIAVYRNVAGSGGRPDYQLVKDHLSYFNNPTSQGNIYPGGYNMPALHDVDGDGRLDIVTFDFNNSSVVQYYRNSSPESCGGLQFELVTQQWGGFASCATSCTSFSFNNVNCRPAGTAHTGGHNITLLDLDGDGDQDALIGRDYCPELVSLRNDGNKSEALMSSAGLNASFPSGTTPVRIANFPTAYHLDVNFDGRPDLVVTPSVFDNQDTINTTQSVVFYENTSASAVPNFAYHQNDFLQRGMIDTGESAAPTFADIDGDGLMDMLVGSTNRNGAKGFFRASLTYYRNVGTATQPTFQLMTKDYLNLSTQRYAGIRPQLADLNQDGRPDLALMVIPMRANGTAAPTSQLQVLLNTAPAGQPAVFNPATAQVIQNLPNYIDDAPCFTDIDGDGRLDLLLGTNINDQAATSLRYYRNNGAANLSQAFVLANADFGQIRNSKNVPAPDNRAYNLNPAVADFDGDGQPDLLVTDSEGRIQLFPNFRAQQGSFTPLPETFYNELLGRYQPVWLGQGRINQLILAVADLNGDQRPELFIGLESGGMVAYGVRGTVVTDAPTAPTLLTAVQLYPNPARGTATLEAPDPVRVAVFDVTGRLLYRSATAARTHHLDLHDRAAGVYVVQAETAAGQRTTRRLVMQ</sequence>